<proteinExistence type="predicted"/>
<evidence type="ECO:0000313" key="3">
    <source>
        <dbReference type="Proteomes" id="UP000824782"/>
    </source>
</evidence>
<dbReference type="AlphaFoldDB" id="A0AAV7C0U4"/>
<keyword evidence="1" id="KW-0732">Signal</keyword>
<dbReference type="EMBL" id="WNYA01000004">
    <property type="protein sequence ID" value="KAG8578591.1"/>
    <property type="molecule type" value="Genomic_DNA"/>
</dbReference>
<dbReference type="Proteomes" id="UP000824782">
    <property type="component" value="Unassembled WGS sequence"/>
</dbReference>
<sequence length="206" mass="22399">MTARKLHTTMKIAGIFLLATLVSSFDLSTGTIQNACLQQLLKNDAPQFIQDLGNLLCKYQLAKTSQNQQLFMEFLDGVNKLLGDVGCTLDSLLGIRVVPTIDNCEEIADQVADILFSFLNHILAIVSDVLKSLPSLVSDIVNTLVPEVGALLNVLDHIQDVKNVACDVLEDILPKVADILSIGGEILDRILNDLDLAETKPVHPVV</sequence>
<keyword evidence="3" id="KW-1185">Reference proteome</keyword>
<feature type="chain" id="PRO_5043843369" description="Secreted protein" evidence="1">
    <location>
        <begin position="25"/>
        <end position="206"/>
    </location>
</feature>
<comment type="caution">
    <text evidence="2">The sequence shown here is derived from an EMBL/GenBank/DDBJ whole genome shotgun (WGS) entry which is preliminary data.</text>
</comment>
<reference evidence="2" key="1">
    <citation type="thesis" date="2020" institute="ProQuest LLC" country="789 East Eisenhower Parkway, Ann Arbor, MI, USA">
        <title>Comparative Genomics and Chromosome Evolution.</title>
        <authorList>
            <person name="Mudd A.B."/>
        </authorList>
    </citation>
    <scope>NUCLEOTIDE SEQUENCE</scope>
    <source>
        <strain evidence="2">237g6f4</strain>
        <tissue evidence="2">Blood</tissue>
    </source>
</reference>
<evidence type="ECO:0008006" key="4">
    <source>
        <dbReference type="Google" id="ProtNLM"/>
    </source>
</evidence>
<name>A0AAV7C0U4_ENGPU</name>
<evidence type="ECO:0000256" key="1">
    <source>
        <dbReference type="SAM" id="SignalP"/>
    </source>
</evidence>
<accession>A0AAV7C0U4</accession>
<protein>
    <recommendedName>
        <fullName evidence="4">Secreted protein</fullName>
    </recommendedName>
</protein>
<gene>
    <name evidence="2" type="ORF">GDO81_010549</name>
</gene>
<evidence type="ECO:0000313" key="2">
    <source>
        <dbReference type="EMBL" id="KAG8578591.1"/>
    </source>
</evidence>
<feature type="signal peptide" evidence="1">
    <location>
        <begin position="1"/>
        <end position="24"/>
    </location>
</feature>
<organism evidence="2 3">
    <name type="scientific">Engystomops pustulosus</name>
    <name type="common">Tungara frog</name>
    <name type="synonym">Physalaemus pustulosus</name>
    <dbReference type="NCBI Taxonomy" id="76066"/>
    <lineage>
        <taxon>Eukaryota</taxon>
        <taxon>Metazoa</taxon>
        <taxon>Chordata</taxon>
        <taxon>Craniata</taxon>
        <taxon>Vertebrata</taxon>
        <taxon>Euteleostomi</taxon>
        <taxon>Amphibia</taxon>
        <taxon>Batrachia</taxon>
        <taxon>Anura</taxon>
        <taxon>Neobatrachia</taxon>
        <taxon>Hyloidea</taxon>
        <taxon>Leptodactylidae</taxon>
        <taxon>Leiuperinae</taxon>
        <taxon>Engystomops</taxon>
    </lineage>
</organism>